<evidence type="ECO:0000313" key="3">
    <source>
        <dbReference type="Proteomes" id="UP000287563"/>
    </source>
</evidence>
<sequence>MSRWLIYLVLLYGVASASAQTEQEYCDNLEKHHQNTQRTVHASLKPFANEMQTIQQNYCIEFHTQKTLDNADYTDINNMLIRAIEKQNNVLIRNTDMGQTSFDRYIKQLKSQPYIPPQEKPLYISNRELPDGYYDASKSILLCNKNNPDCTRFMTSFFQLLGHSHKLLTLQDVDAAAVVHTNASKQWDQFLEDSLVQMPWELWFNSNRLYSQRQSSANPQLLSPPSYQYIFLRPGLVYDFVSNAEDGSQNKATLMLEGLGIDVWNRKQWYIPSGISVVGLYTDRDGVDDLGWGVALRFKTKFMLGASFYGSDDTGVFLSVDLLELFRDKKQTFKQYKSEFYQAQRELSRQGQHY</sequence>
<reference evidence="2 3" key="1">
    <citation type="submission" date="2018-11" db="EMBL/GenBank/DDBJ databases">
        <title>Photobacterium sp. BEI247 sp. nov., a marine bacterium isolated from Yongle Blue Hole in the South China Sea.</title>
        <authorList>
            <person name="Wang X."/>
        </authorList>
    </citation>
    <scope>NUCLEOTIDE SEQUENCE [LARGE SCALE GENOMIC DNA]</scope>
    <source>
        <strain evidence="3">BEI247</strain>
    </source>
</reference>
<organism evidence="2 3">
    <name type="scientific">Photobacterium chitinilyticum</name>
    <dbReference type="NCBI Taxonomy" id="2485123"/>
    <lineage>
        <taxon>Bacteria</taxon>
        <taxon>Pseudomonadati</taxon>
        <taxon>Pseudomonadota</taxon>
        <taxon>Gammaproteobacteria</taxon>
        <taxon>Vibrionales</taxon>
        <taxon>Vibrionaceae</taxon>
        <taxon>Photobacterium</taxon>
    </lineage>
</organism>
<gene>
    <name evidence="2" type="ORF">EDI28_07085</name>
</gene>
<feature type="signal peptide" evidence="1">
    <location>
        <begin position="1"/>
        <end position="19"/>
    </location>
</feature>
<keyword evidence="3" id="KW-1185">Reference proteome</keyword>
<dbReference type="Proteomes" id="UP000287563">
    <property type="component" value="Unassembled WGS sequence"/>
</dbReference>
<accession>A0A3S4TMW7</accession>
<feature type="chain" id="PRO_5018670794" evidence="1">
    <location>
        <begin position="20"/>
        <end position="354"/>
    </location>
</feature>
<keyword evidence="1" id="KW-0732">Signal</keyword>
<evidence type="ECO:0000256" key="1">
    <source>
        <dbReference type="SAM" id="SignalP"/>
    </source>
</evidence>
<evidence type="ECO:0000313" key="2">
    <source>
        <dbReference type="EMBL" id="RWX56051.1"/>
    </source>
</evidence>
<dbReference type="AlphaFoldDB" id="A0A3S4TMW7"/>
<proteinExistence type="predicted"/>
<dbReference type="EMBL" id="RJLM01000002">
    <property type="protein sequence ID" value="RWX56051.1"/>
    <property type="molecule type" value="Genomic_DNA"/>
</dbReference>
<dbReference type="OrthoDB" id="5811212at2"/>
<dbReference type="RefSeq" id="WP_128783140.1">
    <property type="nucleotide sequence ID" value="NZ_RJLM01000002.1"/>
</dbReference>
<comment type="caution">
    <text evidence="2">The sequence shown here is derived from an EMBL/GenBank/DDBJ whole genome shotgun (WGS) entry which is preliminary data.</text>
</comment>
<name>A0A3S4TMW7_9GAMM</name>
<protein>
    <submittedName>
        <fullName evidence="2">Uncharacterized protein</fullName>
    </submittedName>
</protein>